<evidence type="ECO:0000313" key="2">
    <source>
        <dbReference type="EMBL" id="GHP10554.1"/>
    </source>
</evidence>
<feature type="compositionally biased region" description="Low complexity" evidence="1">
    <location>
        <begin position="32"/>
        <end position="43"/>
    </location>
</feature>
<name>A0A830HTN7_9CHLO</name>
<protein>
    <recommendedName>
        <fullName evidence="4">SH3 domain-containing protein</fullName>
    </recommendedName>
</protein>
<dbReference type="EMBL" id="BNJQ01000030">
    <property type="protein sequence ID" value="GHP10554.1"/>
    <property type="molecule type" value="Genomic_DNA"/>
</dbReference>
<dbReference type="Gene3D" id="2.30.30.40">
    <property type="entry name" value="SH3 Domains"/>
    <property type="match status" value="1"/>
</dbReference>
<accession>A0A830HTN7</accession>
<sequence length="324" mass="35415">MAGNVYGYARSPRRRPLALESSSSSDEDEDSSSPSPVKPSSARVLSDVRLGDRLIVLQKREDANGTLWYKARTADDVEGWIKASCVRRAAELDVADVASAYVTRGGATQRTSLKMGELREGSVALLGKCHEVDTESLEESLHATRLTAAALRQRRRRIMALLGTPDPTLAIKPAYRPVVVDALGVDGGTSATGVAPTSSVANADLADLDEEALTWELERIESLLAVAEDGARAVSNDLRDTRQLERYESGRETRDVLENGERRALMEARLGREVTKADVEAELGLPWEERRRRVAEGADAMLSQGYRPMLPATVSYTDNEKLCM</sequence>
<dbReference type="Proteomes" id="UP000660262">
    <property type="component" value="Unassembled WGS sequence"/>
</dbReference>
<comment type="caution">
    <text evidence="2">The sequence shown here is derived from an EMBL/GenBank/DDBJ whole genome shotgun (WGS) entry which is preliminary data.</text>
</comment>
<dbReference type="OrthoDB" id="497431at2759"/>
<reference evidence="2" key="1">
    <citation type="submission" date="2020-10" db="EMBL/GenBank/DDBJ databases">
        <title>Unveiling of a novel bifunctional photoreceptor, Dualchrome1, isolated from a cosmopolitan green alga.</title>
        <authorList>
            <person name="Suzuki S."/>
            <person name="Kawachi M."/>
        </authorList>
    </citation>
    <scope>NUCLEOTIDE SEQUENCE</scope>
    <source>
        <strain evidence="2">NIES 2893</strain>
    </source>
</reference>
<dbReference type="AlphaFoldDB" id="A0A830HTN7"/>
<evidence type="ECO:0000256" key="1">
    <source>
        <dbReference type="SAM" id="MobiDB-lite"/>
    </source>
</evidence>
<organism evidence="2 3">
    <name type="scientific">Pycnococcus provasolii</name>
    <dbReference type="NCBI Taxonomy" id="41880"/>
    <lineage>
        <taxon>Eukaryota</taxon>
        <taxon>Viridiplantae</taxon>
        <taxon>Chlorophyta</taxon>
        <taxon>Pseudoscourfieldiophyceae</taxon>
        <taxon>Pseudoscourfieldiales</taxon>
        <taxon>Pycnococcaceae</taxon>
        <taxon>Pycnococcus</taxon>
    </lineage>
</organism>
<proteinExistence type="predicted"/>
<evidence type="ECO:0000313" key="3">
    <source>
        <dbReference type="Proteomes" id="UP000660262"/>
    </source>
</evidence>
<gene>
    <name evidence="2" type="ORF">PPROV_000928500</name>
</gene>
<feature type="region of interest" description="Disordered" evidence="1">
    <location>
        <begin position="1"/>
        <end position="43"/>
    </location>
</feature>
<keyword evidence="3" id="KW-1185">Reference proteome</keyword>
<evidence type="ECO:0008006" key="4">
    <source>
        <dbReference type="Google" id="ProtNLM"/>
    </source>
</evidence>